<accession>A0A0A5FXK4</accession>
<dbReference type="InterPro" id="IPR002932">
    <property type="entry name" value="Glu_synthdom"/>
</dbReference>
<keyword evidence="6" id="KW-1185">Reference proteome</keyword>
<dbReference type="InterPro" id="IPR013785">
    <property type="entry name" value="Aldolase_TIM"/>
</dbReference>
<evidence type="ECO:0000313" key="5">
    <source>
        <dbReference type="EMBL" id="KGX83553.1"/>
    </source>
</evidence>
<gene>
    <name evidence="5" type="ORF">N783_02655</name>
</gene>
<keyword evidence="3" id="KW-0812">Transmembrane</keyword>
<dbReference type="InterPro" id="IPR027283">
    <property type="entry name" value="YerD"/>
</dbReference>
<dbReference type="GO" id="GO:0006537">
    <property type="term" value="P:glutamate biosynthetic process"/>
    <property type="evidence" value="ECO:0007669"/>
    <property type="project" value="InterPro"/>
</dbReference>
<dbReference type="GO" id="GO:0015930">
    <property type="term" value="F:glutamate synthase activity"/>
    <property type="evidence" value="ECO:0007669"/>
    <property type="project" value="InterPro"/>
</dbReference>
<dbReference type="RefSeq" id="WP_027447935.1">
    <property type="nucleotide sequence ID" value="NZ_AVPF01000098.1"/>
</dbReference>
<feature type="domain" description="Glutamate synthase" evidence="4">
    <location>
        <begin position="120"/>
        <end position="495"/>
    </location>
</feature>
<dbReference type="eggNOG" id="COG0069">
    <property type="taxonomic scope" value="Bacteria"/>
</dbReference>
<keyword evidence="3" id="KW-0472">Membrane</keyword>
<dbReference type="SUPFAM" id="SSF51395">
    <property type="entry name" value="FMN-linked oxidoreductases"/>
    <property type="match status" value="1"/>
</dbReference>
<dbReference type="AlphaFoldDB" id="A0A0A5FXK4"/>
<evidence type="ECO:0000256" key="1">
    <source>
        <dbReference type="ARBA" id="ARBA00009716"/>
    </source>
</evidence>
<dbReference type="STRING" id="1385511.GCA_000425225_00457"/>
<sequence length="524" mass="58272">MVDIILLSILLGIVALVVFIPLVLFVIVYIHDEKQDEHSILRNYPLLGKARYILEKMGPELRQYLFNNNNEGKPFSRREFKFVNIAGKYQSRKMGFGSERPFQEDGFFVVNKMFPMLDEEMRVDQEPKILTKTYQVDEEKLFNRREHREDAKINPYYLKDEDAIILGEHTAKYPFKIKGLIGQSGMSYGSLGDKALTALSEGLGMAGGTWMNTGEGGLSPYHLKGDVDIIMQIGPALFGVRTEDGDFSWEEFKKRSQTDQVKAFELKLAQGAKTRGGHLDGSKVTEDIARIRQVKAGQSIDSPNRFKDFDNAYDLLGFMDQLRDVGGKPVGLKLVVGNDDEVEKLMQAMSETGIAPDFITIDGSEGGTGASYHELAEGVGLPIFSALPIVDKLLKQYQLRDRVYVIASGKLITPEKMAIALGLGADLINVARGFMIGVGCILAQVCHTNNCPVGVATTDPHLQKALAIDEKKYRVCNYLVSLREGLFYIAEAAGVDCPTKLGPEHIVYKTNHTQTVDMKTQHSS</sequence>
<comment type="caution">
    <text evidence="5">The sequence shown here is derived from an EMBL/GenBank/DDBJ whole genome shotgun (WGS) entry which is preliminary data.</text>
</comment>
<dbReference type="PANTHER" id="PTHR43819:SF1">
    <property type="entry name" value="ARCHAEAL-TYPE GLUTAMATE SYNTHASE [NADPH]"/>
    <property type="match status" value="1"/>
</dbReference>
<keyword evidence="3" id="KW-1133">Transmembrane helix</keyword>
<dbReference type="OrthoDB" id="9758182at2"/>
<evidence type="ECO:0000256" key="2">
    <source>
        <dbReference type="PIRNR" id="PIRNR006429"/>
    </source>
</evidence>
<dbReference type="InterPro" id="IPR024188">
    <property type="entry name" value="GltB"/>
</dbReference>
<evidence type="ECO:0000259" key="4">
    <source>
        <dbReference type="Pfam" id="PF01645"/>
    </source>
</evidence>
<feature type="transmembrane region" description="Helical" evidence="3">
    <location>
        <begin position="6"/>
        <end position="30"/>
    </location>
</feature>
<dbReference type="PIRSF" id="PIRSF006429">
    <property type="entry name" value="GOGAT_lg_2"/>
    <property type="match status" value="1"/>
</dbReference>
<name>A0A0A5FXK4_9BACI</name>
<dbReference type="CDD" id="cd02808">
    <property type="entry name" value="GltS_FMN"/>
    <property type="match status" value="1"/>
</dbReference>
<dbReference type="Pfam" id="PF01645">
    <property type="entry name" value="Glu_synthase"/>
    <property type="match status" value="1"/>
</dbReference>
<evidence type="ECO:0000256" key="3">
    <source>
        <dbReference type="SAM" id="Phobius"/>
    </source>
</evidence>
<dbReference type="Gene3D" id="3.20.20.70">
    <property type="entry name" value="Aldolase class I"/>
    <property type="match status" value="1"/>
</dbReference>
<dbReference type="PANTHER" id="PTHR43819">
    <property type="entry name" value="ARCHAEAL-TYPE GLUTAMATE SYNTHASE [NADPH]"/>
    <property type="match status" value="1"/>
</dbReference>
<comment type="similarity">
    <text evidence="1 2">Belongs to the glutamate synthase family.</text>
</comment>
<proteinExistence type="inferred from homology"/>
<organism evidence="5 6">
    <name type="scientific">Pontibacillus marinus BH030004 = DSM 16465</name>
    <dbReference type="NCBI Taxonomy" id="1385511"/>
    <lineage>
        <taxon>Bacteria</taxon>
        <taxon>Bacillati</taxon>
        <taxon>Bacillota</taxon>
        <taxon>Bacilli</taxon>
        <taxon>Bacillales</taxon>
        <taxon>Bacillaceae</taxon>
        <taxon>Pontibacillus</taxon>
    </lineage>
</organism>
<evidence type="ECO:0000313" key="6">
    <source>
        <dbReference type="Proteomes" id="UP000030403"/>
    </source>
</evidence>
<dbReference type="Proteomes" id="UP000030403">
    <property type="component" value="Unassembled WGS sequence"/>
</dbReference>
<dbReference type="EMBL" id="AVPF01000098">
    <property type="protein sequence ID" value="KGX83553.1"/>
    <property type="molecule type" value="Genomic_DNA"/>
</dbReference>
<protein>
    <submittedName>
        <fullName evidence="5">Membrane protein</fullName>
    </submittedName>
</protein>
<reference evidence="5 6" key="1">
    <citation type="submission" date="2013-08" db="EMBL/GenBank/DDBJ databases">
        <authorList>
            <person name="Huang J."/>
            <person name="Wang G."/>
        </authorList>
    </citation>
    <scope>NUCLEOTIDE SEQUENCE [LARGE SCALE GENOMIC DNA]</scope>
    <source>
        <strain evidence="5 6">BH030004</strain>
    </source>
</reference>
<dbReference type="PIRSF" id="PIRSF500060">
    <property type="entry name" value="UCP500060"/>
    <property type="match status" value="1"/>
</dbReference>